<accession>A0A9P7RW26</accession>
<evidence type="ECO:0000256" key="1">
    <source>
        <dbReference type="SAM" id="MobiDB-lite"/>
    </source>
</evidence>
<feature type="transmembrane region" description="Helical" evidence="2">
    <location>
        <begin position="86"/>
        <end position="108"/>
    </location>
</feature>
<sequence length="609" mass="67312">MSTSSSLSASMDPVSILTLLVSPSYLLAYTLPLLFLSLILTFAGAFLTLDRTRFFKQKDTYVDVDMPGGMGSTRGRFERWFKMQGGLGGLIGGWSFGFHLVTFMALVIPSLPDSKISKPLSPASFLAVYLLTSLVTAFLGGRFKYAALAMAGLTGGLTFALVLSVITHPTLLTRQVLLAIATPILLLFTLLPLVKFQHGALRFALSSTGAFGLVTSFALLASLKGGELEVQAGVWWSHLFVKDGFGWNTAKEKGLCAGYCLFLLVGSVTDWALRRRFGECPDEKWDSYLASFTTSGNLPDRAGTYTPFKSIWDRLTKSHATEKDPIIFPDDSKGRSSPLPLYEYPTALKDGGQLKKPREKRRSMRQGTRRNRETVKFRPLSDADGSSDNDGDELWDKEKVTAHRPWLRHASSTASSTPTLVGEESFGGVAGFKTKKIYDLDPSKRGQLRKPPPITLMTPPKMTPEYEIDYDKEIRQLREKKVKGMGEGEVPEYSDHSDFEDDITAIKEKGRGKRVSDSFDRTRKMSLAASSNSSGSTVVEHSPRPPSLPVPATPSLIKALDRVAMAQKDAFAVSGLPSVTEEERKEGRGQRWEVFWKEVQERTSKEDLK</sequence>
<dbReference type="KEGG" id="more:E1B28_009586"/>
<feature type="region of interest" description="Disordered" evidence="1">
    <location>
        <begin position="509"/>
        <end position="553"/>
    </location>
</feature>
<evidence type="ECO:0008006" key="5">
    <source>
        <dbReference type="Google" id="ProtNLM"/>
    </source>
</evidence>
<reference evidence="3" key="1">
    <citation type="journal article" date="2021" name="Genome Biol. Evol.">
        <title>The assembled and annotated genome of the fairy-ring fungus Marasmius oreades.</title>
        <authorList>
            <person name="Hiltunen M."/>
            <person name="Ament-Velasquez S.L."/>
            <person name="Johannesson H."/>
        </authorList>
    </citation>
    <scope>NUCLEOTIDE SEQUENCE</scope>
    <source>
        <strain evidence="3">03SP1</strain>
    </source>
</reference>
<name>A0A9P7RW26_9AGAR</name>
<keyword evidence="4" id="KW-1185">Reference proteome</keyword>
<dbReference type="Proteomes" id="UP001049176">
    <property type="component" value="Chromosome 6"/>
</dbReference>
<feature type="compositionally biased region" description="Basic and acidic residues" evidence="1">
    <location>
        <begin position="370"/>
        <end position="381"/>
    </location>
</feature>
<feature type="compositionally biased region" description="Basic and acidic residues" evidence="1">
    <location>
        <begin position="323"/>
        <end position="334"/>
    </location>
</feature>
<evidence type="ECO:0000313" key="3">
    <source>
        <dbReference type="EMBL" id="KAG7090472.1"/>
    </source>
</evidence>
<dbReference type="EMBL" id="CM032186">
    <property type="protein sequence ID" value="KAG7090472.1"/>
    <property type="molecule type" value="Genomic_DNA"/>
</dbReference>
<feature type="transmembrane region" description="Helical" evidence="2">
    <location>
        <begin position="172"/>
        <end position="191"/>
    </location>
</feature>
<protein>
    <recommendedName>
        <fullName evidence="5">DUF4203 domain-containing protein</fullName>
    </recommendedName>
</protein>
<feature type="transmembrane region" description="Helical" evidence="2">
    <location>
        <begin position="120"/>
        <end position="139"/>
    </location>
</feature>
<evidence type="ECO:0000313" key="4">
    <source>
        <dbReference type="Proteomes" id="UP001049176"/>
    </source>
</evidence>
<keyword evidence="2" id="KW-0812">Transmembrane</keyword>
<dbReference type="GeneID" id="66078662"/>
<gene>
    <name evidence="3" type="ORF">E1B28_009586</name>
</gene>
<proteinExistence type="predicted"/>
<feature type="transmembrane region" description="Helical" evidence="2">
    <location>
        <begin position="203"/>
        <end position="223"/>
    </location>
</feature>
<comment type="caution">
    <text evidence="3">The sequence shown here is derived from an EMBL/GenBank/DDBJ whole genome shotgun (WGS) entry which is preliminary data.</text>
</comment>
<keyword evidence="2" id="KW-0472">Membrane</keyword>
<feature type="compositionally biased region" description="Low complexity" evidence="1">
    <location>
        <begin position="526"/>
        <end position="536"/>
    </location>
</feature>
<evidence type="ECO:0000256" key="2">
    <source>
        <dbReference type="SAM" id="Phobius"/>
    </source>
</evidence>
<feature type="region of interest" description="Disordered" evidence="1">
    <location>
        <begin position="323"/>
        <end position="394"/>
    </location>
</feature>
<feature type="compositionally biased region" description="Basic and acidic residues" evidence="1">
    <location>
        <begin position="509"/>
        <end position="523"/>
    </location>
</feature>
<organism evidence="3 4">
    <name type="scientific">Marasmius oreades</name>
    <name type="common">fairy-ring Marasmius</name>
    <dbReference type="NCBI Taxonomy" id="181124"/>
    <lineage>
        <taxon>Eukaryota</taxon>
        <taxon>Fungi</taxon>
        <taxon>Dikarya</taxon>
        <taxon>Basidiomycota</taxon>
        <taxon>Agaricomycotina</taxon>
        <taxon>Agaricomycetes</taxon>
        <taxon>Agaricomycetidae</taxon>
        <taxon>Agaricales</taxon>
        <taxon>Marasmiineae</taxon>
        <taxon>Marasmiaceae</taxon>
        <taxon>Marasmius</taxon>
    </lineage>
</organism>
<keyword evidence="2" id="KW-1133">Transmembrane helix</keyword>
<dbReference type="RefSeq" id="XP_043006942.1">
    <property type="nucleotide sequence ID" value="XM_043154487.1"/>
</dbReference>
<feature type="region of interest" description="Disordered" evidence="1">
    <location>
        <begin position="442"/>
        <end position="462"/>
    </location>
</feature>
<dbReference type="AlphaFoldDB" id="A0A9P7RW26"/>
<feature type="transmembrane region" description="Helical" evidence="2">
    <location>
        <begin position="146"/>
        <end position="166"/>
    </location>
</feature>
<feature type="transmembrane region" description="Helical" evidence="2">
    <location>
        <begin position="26"/>
        <end position="49"/>
    </location>
</feature>
<feature type="compositionally biased region" description="Basic residues" evidence="1">
    <location>
        <begin position="355"/>
        <end position="369"/>
    </location>
</feature>
<dbReference type="OrthoDB" id="3364886at2759"/>